<feature type="chain" id="PRO_5043956299" evidence="7">
    <location>
        <begin position="25"/>
        <end position="408"/>
    </location>
</feature>
<dbReference type="PANTHER" id="PTHR31189:SF54">
    <property type="entry name" value="11S GLOBULIN SEED STORAGE PROTEIN 2-LIKE"/>
    <property type="match status" value="1"/>
</dbReference>
<dbReference type="InterPro" id="IPR050253">
    <property type="entry name" value="Seed_Storage-Functional"/>
</dbReference>
<dbReference type="InterPro" id="IPR006044">
    <property type="entry name" value="11S_seedstore_pln"/>
</dbReference>
<feature type="region of interest" description="Disordered" evidence="6">
    <location>
        <begin position="383"/>
        <end position="408"/>
    </location>
</feature>
<feature type="domain" description="Cupin type-1" evidence="8">
    <location>
        <begin position="46"/>
        <end position="247"/>
    </location>
</feature>
<dbReference type="Proteomes" id="UP001179952">
    <property type="component" value="Unassembled WGS sequence"/>
</dbReference>
<evidence type="ECO:0000256" key="6">
    <source>
        <dbReference type="SAM" id="MobiDB-lite"/>
    </source>
</evidence>
<sequence>MAIQKAFLFSFSLSILLMFSGSLAQQERELWHHLRRFCDQSQCKLERLRAAEPSQRIESEAGFSEYFDQEDQQFDCAGVAVVRHTIQPRGLFLPSFSNAPRLVYFVQAQWLVMIYLRKSKGYQSQYEEDRRGQGQKQQQQQRSRDQHQKIRHFQQGDVIALPAGVSHWCYNDGETPIVAVVIHDIASVHNQLDRNIKKFQLAWAQGRPKGGYGRGPFGQESSGGNIFNGFDVELLAEAFDLREVTSITTLNSQKLPILGFIRMSAERGVLKQNAIRAPHWNVNSHSVICVTRGSGKVQIVGNRDKPVFNRGLRRGQVLVVPQNFAVIKQAGNNEEFEWVSFKTNDNAMTSQIVGKASALRGMPEEVLMNSNRISREEARTLKNSRRHEIGVFGPGSSSQQGQGGRASE</sequence>
<evidence type="ECO:0000259" key="8">
    <source>
        <dbReference type="SMART" id="SM00835"/>
    </source>
</evidence>
<reference evidence="9" key="1">
    <citation type="journal article" date="2023" name="Nat. Commun.">
        <title>Diploid and tetraploid genomes of Acorus and the evolution of monocots.</title>
        <authorList>
            <person name="Ma L."/>
            <person name="Liu K.W."/>
            <person name="Li Z."/>
            <person name="Hsiao Y.Y."/>
            <person name="Qi Y."/>
            <person name="Fu T."/>
            <person name="Tang G.D."/>
            <person name="Zhang D."/>
            <person name="Sun W.H."/>
            <person name="Liu D.K."/>
            <person name="Li Y."/>
            <person name="Chen G.Z."/>
            <person name="Liu X.D."/>
            <person name="Liao X.Y."/>
            <person name="Jiang Y.T."/>
            <person name="Yu X."/>
            <person name="Hao Y."/>
            <person name="Huang J."/>
            <person name="Zhao X.W."/>
            <person name="Ke S."/>
            <person name="Chen Y.Y."/>
            <person name="Wu W.L."/>
            <person name="Hsu J.L."/>
            <person name="Lin Y.F."/>
            <person name="Huang M.D."/>
            <person name="Li C.Y."/>
            <person name="Huang L."/>
            <person name="Wang Z.W."/>
            <person name="Zhao X."/>
            <person name="Zhong W.Y."/>
            <person name="Peng D.H."/>
            <person name="Ahmad S."/>
            <person name="Lan S."/>
            <person name="Zhang J.S."/>
            <person name="Tsai W.C."/>
            <person name="Van de Peer Y."/>
            <person name="Liu Z.J."/>
        </authorList>
    </citation>
    <scope>NUCLEOTIDE SEQUENCE</scope>
    <source>
        <strain evidence="9">SCP</strain>
    </source>
</reference>
<keyword evidence="3" id="KW-0758">Storage protein</keyword>
<evidence type="ECO:0000256" key="5">
    <source>
        <dbReference type="ARBA" id="ARBA00023157"/>
    </source>
</evidence>
<keyword evidence="5" id="KW-1015">Disulfide bond</keyword>
<protein>
    <submittedName>
        <fullName evidence="9">Legumin B</fullName>
    </submittedName>
</protein>
<name>A0AAV9ASX3_ACOGR</name>
<dbReference type="InterPro" id="IPR014710">
    <property type="entry name" value="RmlC-like_jellyroll"/>
</dbReference>
<accession>A0AAV9ASX3</accession>
<dbReference type="SMART" id="SM00835">
    <property type="entry name" value="Cupin_1"/>
    <property type="match status" value="2"/>
</dbReference>
<comment type="caution">
    <text evidence="9">The sequence shown here is derived from an EMBL/GenBank/DDBJ whole genome shotgun (WGS) entry which is preliminary data.</text>
</comment>
<feature type="domain" description="Cupin type-1" evidence="8">
    <location>
        <begin position="248"/>
        <end position="379"/>
    </location>
</feature>
<dbReference type="CDD" id="cd02242">
    <property type="entry name" value="cupin_11S_legumin_N"/>
    <property type="match status" value="1"/>
</dbReference>
<feature type="region of interest" description="Disordered" evidence="6">
    <location>
        <begin position="126"/>
        <end position="149"/>
    </location>
</feature>
<comment type="similarity">
    <text evidence="1">Belongs to the 11S seed storage protein (globulins) family.</text>
</comment>
<dbReference type="InterPro" id="IPR006045">
    <property type="entry name" value="Cupin_1"/>
</dbReference>
<keyword evidence="4" id="KW-0708">Seed storage protein</keyword>
<feature type="signal peptide" evidence="7">
    <location>
        <begin position="1"/>
        <end position="24"/>
    </location>
</feature>
<organism evidence="9 10">
    <name type="scientific">Acorus gramineus</name>
    <name type="common">Dwarf sweet flag</name>
    <dbReference type="NCBI Taxonomy" id="55184"/>
    <lineage>
        <taxon>Eukaryota</taxon>
        <taxon>Viridiplantae</taxon>
        <taxon>Streptophyta</taxon>
        <taxon>Embryophyta</taxon>
        <taxon>Tracheophyta</taxon>
        <taxon>Spermatophyta</taxon>
        <taxon>Magnoliopsida</taxon>
        <taxon>Liliopsida</taxon>
        <taxon>Acoraceae</taxon>
        <taxon>Acorus</taxon>
    </lineage>
</organism>
<dbReference type="FunFam" id="2.60.120.10:FF:000073">
    <property type="entry name" value="Glycinin G1"/>
    <property type="match status" value="1"/>
</dbReference>
<keyword evidence="10" id="KW-1185">Reference proteome</keyword>
<evidence type="ECO:0000256" key="4">
    <source>
        <dbReference type="ARBA" id="ARBA00023129"/>
    </source>
</evidence>
<evidence type="ECO:0000256" key="1">
    <source>
        <dbReference type="ARBA" id="ARBA00007178"/>
    </source>
</evidence>
<dbReference type="Pfam" id="PF00190">
    <property type="entry name" value="Cupin_1"/>
    <property type="match status" value="2"/>
</dbReference>
<proteinExistence type="inferred from homology"/>
<evidence type="ECO:0000313" key="9">
    <source>
        <dbReference type="EMBL" id="KAK1267375.1"/>
    </source>
</evidence>
<evidence type="ECO:0000256" key="2">
    <source>
        <dbReference type="ARBA" id="ARBA00011818"/>
    </source>
</evidence>
<evidence type="ECO:0000256" key="3">
    <source>
        <dbReference type="ARBA" id="ARBA00022761"/>
    </source>
</evidence>
<comment type="subunit">
    <text evidence="2">Hexamer; each subunit is composed of an acidic and a basic chain derived from a single precursor and linked by a disulfide bond.</text>
</comment>
<dbReference type="Gene3D" id="2.60.120.10">
    <property type="entry name" value="Jelly Rolls"/>
    <property type="match status" value="2"/>
</dbReference>
<evidence type="ECO:0000256" key="7">
    <source>
        <dbReference type="SAM" id="SignalP"/>
    </source>
</evidence>
<reference evidence="9" key="2">
    <citation type="submission" date="2023-06" db="EMBL/GenBank/DDBJ databases">
        <authorList>
            <person name="Ma L."/>
            <person name="Liu K.-W."/>
            <person name="Li Z."/>
            <person name="Hsiao Y.-Y."/>
            <person name="Qi Y."/>
            <person name="Fu T."/>
            <person name="Tang G."/>
            <person name="Zhang D."/>
            <person name="Sun W.-H."/>
            <person name="Liu D.-K."/>
            <person name="Li Y."/>
            <person name="Chen G.-Z."/>
            <person name="Liu X.-D."/>
            <person name="Liao X.-Y."/>
            <person name="Jiang Y.-T."/>
            <person name="Yu X."/>
            <person name="Hao Y."/>
            <person name="Huang J."/>
            <person name="Zhao X.-W."/>
            <person name="Ke S."/>
            <person name="Chen Y.-Y."/>
            <person name="Wu W.-L."/>
            <person name="Hsu J.-L."/>
            <person name="Lin Y.-F."/>
            <person name="Huang M.-D."/>
            <person name="Li C.-Y."/>
            <person name="Huang L."/>
            <person name="Wang Z.-W."/>
            <person name="Zhao X."/>
            <person name="Zhong W.-Y."/>
            <person name="Peng D.-H."/>
            <person name="Ahmad S."/>
            <person name="Lan S."/>
            <person name="Zhang J.-S."/>
            <person name="Tsai W.-C."/>
            <person name="Van De Peer Y."/>
            <person name="Liu Z.-J."/>
        </authorList>
    </citation>
    <scope>NUCLEOTIDE SEQUENCE</scope>
    <source>
        <strain evidence="9">SCP</strain>
        <tissue evidence="9">Leaves</tissue>
    </source>
</reference>
<dbReference type="SUPFAM" id="SSF51182">
    <property type="entry name" value="RmlC-like cupins"/>
    <property type="match status" value="1"/>
</dbReference>
<dbReference type="CDD" id="cd02243">
    <property type="entry name" value="cupin_11S_legumin_C"/>
    <property type="match status" value="1"/>
</dbReference>
<dbReference type="PRINTS" id="PR00439">
    <property type="entry name" value="11SGLOBULIN"/>
</dbReference>
<dbReference type="InterPro" id="IPR011051">
    <property type="entry name" value="RmlC_Cupin_sf"/>
</dbReference>
<dbReference type="AlphaFoldDB" id="A0AAV9ASX3"/>
<dbReference type="EMBL" id="JAUJYN010000007">
    <property type="protein sequence ID" value="KAK1267375.1"/>
    <property type="molecule type" value="Genomic_DNA"/>
</dbReference>
<gene>
    <name evidence="9" type="ORF">QJS04_geneDACA019388</name>
</gene>
<dbReference type="GO" id="GO:0045735">
    <property type="term" value="F:nutrient reservoir activity"/>
    <property type="evidence" value="ECO:0007669"/>
    <property type="project" value="UniProtKB-KW"/>
</dbReference>
<evidence type="ECO:0000313" key="10">
    <source>
        <dbReference type="Proteomes" id="UP001179952"/>
    </source>
</evidence>
<keyword evidence="7" id="KW-0732">Signal</keyword>
<dbReference type="PANTHER" id="PTHR31189">
    <property type="entry name" value="OS03G0336100 PROTEIN-RELATED"/>
    <property type="match status" value="1"/>
</dbReference>